<proteinExistence type="predicted"/>
<feature type="signal peptide" evidence="1">
    <location>
        <begin position="1"/>
        <end position="30"/>
    </location>
</feature>
<dbReference type="InterPro" id="IPR008979">
    <property type="entry name" value="Galactose-bd-like_sf"/>
</dbReference>
<dbReference type="OrthoDB" id="9761519at2"/>
<protein>
    <recommendedName>
        <fullName evidence="4">Alpha-L-rhamnosidase</fullName>
    </recommendedName>
</protein>
<evidence type="ECO:0000313" key="3">
    <source>
        <dbReference type="Proteomes" id="UP000468735"/>
    </source>
</evidence>
<dbReference type="Pfam" id="PF17132">
    <property type="entry name" value="Glyco_hydro_106"/>
    <property type="match status" value="1"/>
</dbReference>
<dbReference type="PANTHER" id="PTHR36848">
    <property type="entry name" value="DNA-BINDING PROTEIN (PUTATIVE SECRETED PROTEIN)-RELATED"/>
    <property type="match status" value="1"/>
</dbReference>
<comment type="caution">
    <text evidence="2">The sequence shown here is derived from an EMBL/GenBank/DDBJ whole genome shotgun (WGS) entry which is preliminary data.</text>
</comment>
<name>A0A6H9YJM8_9ACTN</name>
<dbReference type="EMBL" id="WBMT01000025">
    <property type="protein sequence ID" value="KAB2341575.1"/>
    <property type="molecule type" value="Genomic_DNA"/>
</dbReference>
<organism evidence="2 3">
    <name type="scientific">Actinomadura rudentiformis</name>
    <dbReference type="NCBI Taxonomy" id="359158"/>
    <lineage>
        <taxon>Bacteria</taxon>
        <taxon>Bacillati</taxon>
        <taxon>Actinomycetota</taxon>
        <taxon>Actinomycetes</taxon>
        <taxon>Streptosporangiales</taxon>
        <taxon>Thermomonosporaceae</taxon>
        <taxon>Actinomadura</taxon>
    </lineage>
</organism>
<dbReference type="SUPFAM" id="SSF49785">
    <property type="entry name" value="Galactose-binding domain-like"/>
    <property type="match status" value="1"/>
</dbReference>
<accession>A0A6H9YJM8</accession>
<dbReference type="Gene3D" id="2.60.120.260">
    <property type="entry name" value="Galactose-binding domain-like"/>
    <property type="match status" value="1"/>
</dbReference>
<dbReference type="PANTHER" id="PTHR36848:SF2">
    <property type="entry name" value="SECRETED PROTEIN"/>
    <property type="match status" value="1"/>
</dbReference>
<gene>
    <name evidence="2" type="ORF">F8566_41295</name>
</gene>
<evidence type="ECO:0000256" key="1">
    <source>
        <dbReference type="SAM" id="SignalP"/>
    </source>
</evidence>
<evidence type="ECO:0008006" key="4">
    <source>
        <dbReference type="Google" id="ProtNLM"/>
    </source>
</evidence>
<keyword evidence="3" id="KW-1185">Reference proteome</keyword>
<reference evidence="2 3" key="1">
    <citation type="submission" date="2019-09" db="EMBL/GenBank/DDBJ databases">
        <title>Actinomadura physcomitrii sp. nov., a novel actinomycete isolated from moss [Physcomitrium sphaericum (Ludw) Fuernr].</title>
        <authorList>
            <person name="Zhuang X."/>
            <person name="Liu C."/>
        </authorList>
    </citation>
    <scope>NUCLEOTIDE SEQUENCE [LARGE SCALE GENOMIC DNA]</scope>
    <source>
        <strain evidence="2 3">HMC1</strain>
    </source>
</reference>
<evidence type="ECO:0000313" key="2">
    <source>
        <dbReference type="EMBL" id="KAB2341575.1"/>
    </source>
</evidence>
<dbReference type="Proteomes" id="UP000468735">
    <property type="component" value="Unassembled WGS sequence"/>
</dbReference>
<feature type="chain" id="PRO_5026129917" description="Alpha-L-rhamnosidase" evidence="1">
    <location>
        <begin position="31"/>
        <end position="960"/>
    </location>
</feature>
<keyword evidence="1" id="KW-0732">Signal</keyword>
<sequence>MSLHLGKRRSALAALTLASALVSLPTTVSASPSPLGLGFERGFAAPPLDARPKTRYWWPCAEIDPNSIDAEIKQIADRGFGSVEIQCMLAFDPVKNGWGSASLTDRMERAAQAGRKYGIDIDFTVGPSWPLVVPGLTPDSPEAAQELAYGRSVVAGGTAYSGPVPAAPAPTAGVTKQKLVAVLAVECAGSCTMAKPVKLKRDSLVDLTGTVRDASLSWTAPNGGEWLLLGYWQRGTGQASVSRQSVSGSPSYVVDHFSTRGATAATRYWDDHVLSPRLRDLVKRTGGDLFEDSLELDANLHWTSGLLDRFQDLRGYSLRENLPVLSIDRIHRQYTSATPADTPDFEFDDGSGARIRDDYYRTLTDLYIGEHVGPLKKWANALGLRYRAQPYGTTIDTARIDLSVDVPETESLGAQDDYSEEPFFWTAGGAVHLSGKKLFSLECCAVYNSAYAQTWPQMLRHFNTAFTHGVNQIVLHGVAAGHVPGMAWPGFSPFTMQGGNGFSEAWGPRQPTWDDTGKITGWVSRMQYLLRQGRPSVDLAVYRQSYGRDVRIQDGAKGFTLDYVGPTDLAQVSVRDGRLAPDGPAYRALILDHQPTMQVETARKLLEFTQRGLPIIIVGEPPARTPGANRAAAQDAELGRIMRLLLARPSVRRIAGQNELAPALAGLKVRAAAESSVPGLVTVRRARTGGDLYYVYNPTASPVSTSLSLEGAGSPYKLDAWTGKISPVGQYQAARSRTVVPVGLAPGQSTVLALGRDISRHATATTGGEIVSDGKGIRLRSSTAGSYTVTLDNGRPVQVDVPSVGVPQELAEWKLTVDDWRQGPAGDRETVRHELGLHGLKPWKELPGLADVSGTGVYTTTATLSDLDGAYLDLGDVIDTFQVTVNGRVLPAPDQVVRRLDLTGYVRPGSNTITVRVATPLRNRLRVTPGFPLQAEQPRQSYGLLGPVKIIPYREVPIQE</sequence>
<dbReference type="AlphaFoldDB" id="A0A6H9YJM8"/>
<dbReference type="InterPro" id="IPR053161">
    <property type="entry name" value="Ulvan_degrading_GH"/>
</dbReference>